<feature type="compositionally biased region" description="Low complexity" evidence="1">
    <location>
        <begin position="127"/>
        <end position="136"/>
    </location>
</feature>
<dbReference type="EMBL" id="ATJV01000024">
    <property type="protein sequence ID" value="EPZ16918.1"/>
    <property type="molecule type" value="Genomic_DNA"/>
</dbReference>
<feature type="region of interest" description="Disordered" evidence="1">
    <location>
        <begin position="113"/>
        <end position="138"/>
    </location>
</feature>
<dbReference type="OrthoDB" id="9182380at2"/>
<evidence type="ECO:0000256" key="1">
    <source>
        <dbReference type="SAM" id="MobiDB-lite"/>
    </source>
</evidence>
<evidence type="ECO:0000313" key="3">
    <source>
        <dbReference type="Proteomes" id="UP000015455"/>
    </source>
</evidence>
<accession>T0B299</accession>
<keyword evidence="3" id="KW-1185">Reference proteome</keyword>
<dbReference type="RefSeq" id="WP_021248062.1">
    <property type="nucleotide sequence ID" value="NZ_ATJV01000024.1"/>
</dbReference>
<organism evidence="2 3">
    <name type="scientific">Thauera terpenica 58Eu</name>
    <dbReference type="NCBI Taxonomy" id="1348657"/>
    <lineage>
        <taxon>Bacteria</taxon>
        <taxon>Pseudomonadati</taxon>
        <taxon>Pseudomonadota</taxon>
        <taxon>Betaproteobacteria</taxon>
        <taxon>Rhodocyclales</taxon>
        <taxon>Zoogloeaceae</taxon>
        <taxon>Thauera</taxon>
    </lineage>
</organism>
<reference evidence="2 3" key="1">
    <citation type="submission" date="2013-06" db="EMBL/GenBank/DDBJ databases">
        <title>Draft genome sequence of Thauera terpenica.</title>
        <authorList>
            <person name="Liu B."/>
            <person name="Frostegard A.H."/>
            <person name="Shapleigh J.P."/>
        </authorList>
    </citation>
    <scope>NUCLEOTIDE SEQUENCE [LARGE SCALE GENOMIC DNA]</scope>
    <source>
        <strain evidence="2 3">58Eu</strain>
    </source>
</reference>
<feature type="region of interest" description="Disordered" evidence="1">
    <location>
        <begin position="30"/>
        <end position="63"/>
    </location>
</feature>
<proteinExistence type="predicted"/>
<dbReference type="AlphaFoldDB" id="T0B299"/>
<name>T0B299_9RHOO</name>
<gene>
    <name evidence="2" type="ORF">M622_10385</name>
</gene>
<dbReference type="STRING" id="1348657.M622_10385"/>
<dbReference type="PATRIC" id="fig|1348657.5.peg.611"/>
<sequence length="223" mass="24381">MKDWPPLHADADAELERADDLLDQADALLSRHRMPPEAQALARPMTRPHPDVSGHDALAYCDNPLADDDDLPILTEIVDELELPPERTEQAARPLPPLSASAALTASVSTAFSASPIAEPSPPSTPSTPGAPSATARMSTEDRITYQIAERLVELDTQIARSINEWMDKELPQLLQRQLEHLSEQLQTEMQAHLRATLLPELSAHISAQLELTPATTPPPAKR</sequence>
<dbReference type="eggNOG" id="ENOG5033N9T">
    <property type="taxonomic scope" value="Bacteria"/>
</dbReference>
<dbReference type="Proteomes" id="UP000015455">
    <property type="component" value="Unassembled WGS sequence"/>
</dbReference>
<protein>
    <submittedName>
        <fullName evidence="2">Uncharacterized protein</fullName>
    </submittedName>
</protein>
<evidence type="ECO:0000313" key="2">
    <source>
        <dbReference type="EMBL" id="EPZ16918.1"/>
    </source>
</evidence>
<comment type="caution">
    <text evidence="2">The sequence shown here is derived from an EMBL/GenBank/DDBJ whole genome shotgun (WGS) entry which is preliminary data.</text>
</comment>